<evidence type="ECO:0000256" key="1">
    <source>
        <dbReference type="SAM" id="MobiDB-lite"/>
    </source>
</evidence>
<evidence type="ECO:0000313" key="3">
    <source>
        <dbReference type="EMBL" id="JAC28482.1"/>
    </source>
</evidence>
<reference evidence="3" key="1">
    <citation type="submission" date="2014-03" db="EMBL/GenBank/DDBJ databases">
        <title>The sialotranscriptome of Amblyomma triste, Amblyomma parvum and Amblyomma cajennense ticks, uncovered by 454-based RNA-seq.</title>
        <authorList>
            <person name="Garcia G.R."/>
            <person name="Gardinassi L.G."/>
            <person name="Ribeiro J.M."/>
            <person name="Anatriello E."/>
            <person name="Ferreira B.R."/>
            <person name="Moreira H.N."/>
            <person name="Mafra C."/>
            <person name="Olegario M.M."/>
            <person name="Szabo P.J."/>
            <person name="Miranda-Santos I.K."/>
            <person name="Maruyama S.R."/>
        </authorList>
    </citation>
    <scope>NUCLEOTIDE SEQUENCE</scope>
    <source>
        <strain evidence="3">Mato Grasso do Sul</strain>
        <tissue evidence="3">Salivary glands</tissue>
    </source>
</reference>
<keyword evidence="2" id="KW-0732">Signal</keyword>
<evidence type="ECO:0000256" key="2">
    <source>
        <dbReference type="SAM" id="SignalP"/>
    </source>
</evidence>
<sequence>MKITGFITVLFFATTDPIYAAANRPQPRTTVACVPPYLGKGYARAYSYKCKLATGTYPNNTPCLPVTHGGNNWTKPDSARRTSANPSPNLIPS</sequence>
<feature type="signal peptide" evidence="2">
    <location>
        <begin position="1"/>
        <end position="20"/>
    </location>
</feature>
<proteinExistence type="evidence at transcript level"/>
<feature type="region of interest" description="Disordered" evidence="1">
    <location>
        <begin position="68"/>
        <end position="93"/>
    </location>
</feature>
<name>A0A023G410_AMBTT</name>
<dbReference type="EMBL" id="GBBM01006936">
    <property type="protein sequence ID" value="JAC28482.1"/>
    <property type="molecule type" value="mRNA"/>
</dbReference>
<dbReference type="AlphaFoldDB" id="A0A023G410"/>
<feature type="chain" id="PRO_5001521642" evidence="2">
    <location>
        <begin position="21"/>
        <end position="93"/>
    </location>
</feature>
<organism evidence="3">
    <name type="scientific">Amblyomma triste</name>
    <name type="common">Neotropical tick</name>
    <dbReference type="NCBI Taxonomy" id="251400"/>
    <lineage>
        <taxon>Eukaryota</taxon>
        <taxon>Metazoa</taxon>
        <taxon>Ecdysozoa</taxon>
        <taxon>Arthropoda</taxon>
        <taxon>Chelicerata</taxon>
        <taxon>Arachnida</taxon>
        <taxon>Acari</taxon>
        <taxon>Parasitiformes</taxon>
        <taxon>Ixodida</taxon>
        <taxon>Ixodoidea</taxon>
        <taxon>Ixodidae</taxon>
        <taxon>Amblyomminae</taxon>
        <taxon>Amblyomma</taxon>
    </lineage>
</organism>
<feature type="compositionally biased region" description="Polar residues" evidence="1">
    <location>
        <begin position="69"/>
        <end position="93"/>
    </location>
</feature>
<protein>
    <submittedName>
        <fullName evidence="3">Putative secreted protein</fullName>
    </submittedName>
</protein>
<accession>A0A023G410</accession>